<comment type="caution">
    <text evidence="1">The sequence shown here is derived from an EMBL/GenBank/DDBJ whole genome shotgun (WGS) entry which is preliminary data.</text>
</comment>
<name>A0AAD4T3V9_9MAGN</name>
<dbReference type="Proteomes" id="UP001202328">
    <property type="component" value="Unassembled WGS sequence"/>
</dbReference>
<sequence length="154" mass="16852">MFEPSVTDDLLVKALGDDKPSRLKGIGFGTTKTKMVEKTSRCVCFHDGSYLQKAGPNFENASNNHASTSLVRENGSPLSRTNVVKHPVGVPEKNRACKLLSWYVEGEIVAEEVIADMDPKKLIHGMPIGFGSYKVSVTAYTLSYQNMSAKISKI</sequence>
<reference evidence="1" key="1">
    <citation type="submission" date="2022-04" db="EMBL/GenBank/DDBJ databases">
        <title>A functionally conserved STORR gene fusion in Papaver species that diverged 16.8 million years ago.</title>
        <authorList>
            <person name="Catania T."/>
        </authorList>
    </citation>
    <scope>NUCLEOTIDE SEQUENCE</scope>
    <source>
        <strain evidence="1">S-188037</strain>
    </source>
</reference>
<dbReference type="AlphaFoldDB" id="A0AAD4T3V9"/>
<proteinExistence type="predicted"/>
<gene>
    <name evidence="1" type="ORF">MKW98_022666</name>
</gene>
<keyword evidence="2" id="KW-1185">Reference proteome</keyword>
<organism evidence="1 2">
    <name type="scientific">Papaver atlanticum</name>
    <dbReference type="NCBI Taxonomy" id="357466"/>
    <lineage>
        <taxon>Eukaryota</taxon>
        <taxon>Viridiplantae</taxon>
        <taxon>Streptophyta</taxon>
        <taxon>Embryophyta</taxon>
        <taxon>Tracheophyta</taxon>
        <taxon>Spermatophyta</taxon>
        <taxon>Magnoliopsida</taxon>
        <taxon>Ranunculales</taxon>
        <taxon>Papaveraceae</taxon>
        <taxon>Papaveroideae</taxon>
        <taxon>Papaver</taxon>
    </lineage>
</organism>
<dbReference type="EMBL" id="JAJJMB010006234">
    <property type="protein sequence ID" value="KAI3935658.1"/>
    <property type="molecule type" value="Genomic_DNA"/>
</dbReference>
<evidence type="ECO:0000313" key="1">
    <source>
        <dbReference type="EMBL" id="KAI3935658.1"/>
    </source>
</evidence>
<protein>
    <submittedName>
        <fullName evidence="1">Uncharacterized protein</fullName>
    </submittedName>
</protein>
<accession>A0AAD4T3V9</accession>
<evidence type="ECO:0000313" key="2">
    <source>
        <dbReference type="Proteomes" id="UP001202328"/>
    </source>
</evidence>